<dbReference type="InterPro" id="IPR036388">
    <property type="entry name" value="WH-like_DNA-bd_sf"/>
</dbReference>
<accession>A0A3B0LX41</accession>
<dbReference type="EMBL" id="UFQR01000003">
    <property type="protein sequence ID" value="SSW95175.1"/>
    <property type="molecule type" value="Genomic_DNA"/>
</dbReference>
<dbReference type="SUPFAM" id="SSF53697">
    <property type="entry name" value="SIS domain"/>
    <property type="match status" value="1"/>
</dbReference>
<feature type="domain" description="SIS" evidence="5">
    <location>
        <begin position="121"/>
        <end position="260"/>
    </location>
</feature>
<keyword evidence="1" id="KW-0805">Transcription regulation</keyword>
<organism evidence="6">
    <name type="scientific">Arsenophonus endosymbiont of Trialeurodes vaporariorum</name>
    <dbReference type="NCBI Taxonomy" id="235567"/>
    <lineage>
        <taxon>Bacteria</taxon>
        <taxon>Pseudomonadati</taxon>
        <taxon>Pseudomonadota</taxon>
        <taxon>Gammaproteobacteria</taxon>
        <taxon>Enterobacterales</taxon>
        <taxon>Morganellaceae</taxon>
        <taxon>Arsenophonus</taxon>
    </lineage>
</organism>
<dbReference type="GO" id="GO:0003677">
    <property type="term" value="F:DNA binding"/>
    <property type="evidence" value="ECO:0007669"/>
    <property type="project" value="UniProtKB-KW"/>
</dbReference>
<evidence type="ECO:0000256" key="1">
    <source>
        <dbReference type="ARBA" id="ARBA00023015"/>
    </source>
</evidence>
<dbReference type="InterPro" id="IPR035472">
    <property type="entry name" value="RpiR-like_SIS"/>
</dbReference>
<feature type="domain" description="HTH rpiR-type" evidence="4">
    <location>
        <begin position="1"/>
        <end position="77"/>
    </location>
</feature>
<dbReference type="NCBIfam" id="NF008451">
    <property type="entry name" value="PRK11302.1"/>
    <property type="match status" value="1"/>
</dbReference>
<dbReference type="PANTHER" id="PTHR30514">
    <property type="entry name" value="GLUCOKINASE"/>
    <property type="match status" value="1"/>
</dbReference>
<dbReference type="GO" id="GO:0097367">
    <property type="term" value="F:carbohydrate derivative binding"/>
    <property type="evidence" value="ECO:0007669"/>
    <property type="project" value="InterPro"/>
</dbReference>
<dbReference type="PROSITE" id="PS51464">
    <property type="entry name" value="SIS"/>
    <property type="match status" value="1"/>
</dbReference>
<keyword evidence="2" id="KW-0238">DNA-binding</keyword>
<proteinExistence type="predicted"/>
<name>A0A3B0LX41_9GAMM</name>
<dbReference type="InterPro" id="IPR000281">
    <property type="entry name" value="HTH_RpiR"/>
</dbReference>
<evidence type="ECO:0000259" key="5">
    <source>
        <dbReference type="PROSITE" id="PS51464"/>
    </source>
</evidence>
<evidence type="ECO:0000256" key="3">
    <source>
        <dbReference type="ARBA" id="ARBA00023163"/>
    </source>
</evidence>
<dbReference type="InterPro" id="IPR009057">
    <property type="entry name" value="Homeodomain-like_sf"/>
</dbReference>
<dbReference type="PANTHER" id="PTHR30514:SF1">
    <property type="entry name" value="HTH-TYPE TRANSCRIPTIONAL REGULATOR HEXR-RELATED"/>
    <property type="match status" value="1"/>
</dbReference>
<reference evidence="6" key="1">
    <citation type="submission" date="2018-04" db="EMBL/GenBank/DDBJ databases">
        <authorList>
            <person name="Go L.Y."/>
            <person name="Mitchell J.A."/>
        </authorList>
    </citation>
    <scope>NUCLEOTIDE SEQUENCE</scope>
    <source>
        <strain evidence="6">ARTV</strain>
    </source>
</reference>
<dbReference type="CDD" id="cd05013">
    <property type="entry name" value="SIS_RpiR"/>
    <property type="match status" value="1"/>
</dbReference>
<dbReference type="InterPro" id="IPR047640">
    <property type="entry name" value="RpiR-like"/>
</dbReference>
<dbReference type="InterPro" id="IPR046348">
    <property type="entry name" value="SIS_dom_sf"/>
</dbReference>
<keyword evidence="3" id="KW-0804">Transcription</keyword>
<dbReference type="FunFam" id="1.10.10.10:FF:000060">
    <property type="entry name" value="DNA-binding transcriptional regulator HexR"/>
    <property type="match status" value="1"/>
</dbReference>
<dbReference type="Gene3D" id="1.10.10.10">
    <property type="entry name" value="Winged helix-like DNA-binding domain superfamily/Winged helix DNA-binding domain"/>
    <property type="match status" value="1"/>
</dbReference>
<protein>
    <submittedName>
        <fullName evidence="6">HTH-type transcriptional regulator HexR</fullName>
    </submittedName>
</protein>
<sequence>MNTLEQINNNFEYFSKSEKKVANSILESRQKAIHICITSLAKLAKVSEPPVNRFCRRIETKGFPDFQLRLAQSLANGASYVNRLVDQNDTVSCHTQKVFDSAIAQLGIVKDKLNTTNINRAIDLLTQAKKIAFFGLASSAAVTHGAMSKFFRFYIPVLYFVDVMIQHIYCIHYRYGNVVICILPTGRMQNLVEQAKVAKANDAIIITITTANSSLAQIASLSIAITVPEYTNTYMPMVSRLAQLTLIDVLATGFILRRGQNFRGN</sequence>
<evidence type="ECO:0000256" key="2">
    <source>
        <dbReference type="ARBA" id="ARBA00023125"/>
    </source>
</evidence>
<dbReference type="InterPro" id="IPR001347">
    <property type="entry name" value="SIS_dom"/>
</dbReference>
<gene>
    <name evidence="6" type="primary">hexR</name>
    <name evidence="6" type="ORF">ARTV_0916</name>
</gene>
<dbReference type="Pfam" id="PF01418">
    <property type="entry name" value="HTH_6"/>
    <property type="match status" value="1"/>
</dbReference>
<dbReference type="SUPFAM" id="SSF46689">
    <property type="entry name" value="Homeodomain-like"/>
    <property type="match status" value="1"/>
</dbReference>
<dbReference type="Gene3D" id="3.40.50.10490">
    <property type="entry name" value="Glucose-6-phosphate isomerase like protein, domain 1"/>
    <property type="match status" value="1"/>
</dbReference>
<evidence type="ECO:0000313" key="6">
    <source>
        <dbReference type="EMBL" id="SSW95175.1"/>
    </source>
</evidence>
<dbReference type="GO" id="GO:0003700">
    <property type="term" value="F:DNA-binding transcription factor activity"/>
    <property type="evidence" value="ECO:0007669"/>
    <property type="project" value="InterPro"/>
</dbReference>
<dbReference type="Pfam" id="PF01380">
    <property type="entry name" value="SIS"/>
    <property type="match status" value="1"/>
</dbReference>
<dbReference type="PROSITE" id="PS51071">
    <property type="entry name" value="HTH_RPIR"/>
    <property type="match status" value="1"/>
</dbReference>
<dbReference type="GO" id="GO:1901135">
    <property type="term" value="P:carbohydrate derivative metabolic process"/>
    <property type="evidence" value="ECO:0007669"/>
    <property type="project" value="InterPro"/>
</dbReference>
<evidence type="ECO:0000259" key="4">
    <source>
        <dbReference type="PROSITE" id="PS51071"/>
    </source>
</evidence>
<dbReference type="AlphaFoldDB" id="A0A3B0LX41"/>